<dbReference type="EMBL" id="VSSQ01016006">
    <property type="protein sequence ID" value="MPM56934.1"/>
    <property type="molecule type" value="Genomic_DNA"/>
</dbReference>
<dbReference type="AlphaFoldDB" id="A0A645B5C9"/>
<sequence>MDHRLVDHPLLHRFIEPVGIKERAKGWYQMGGESIGLGCGRQPKGVIALVLFFRQPIKEGEYLSVLRTGIVMALIGDEQHRFLVLDLLQQDVCKGVPR</sequence>
<accession>A0A645B5C9</accession>
<evidence type="ECO:0000313" key="1">
    <source>
        <dbReference type="EMBL" id="MPM56934.1"/>
    </source>
</evidence>
<name>A0A645B5C9_9ZZZZ</name>
<protein>
    <submittedName>
        <fullName evidence="1">Uncharacterized protein</fullName>
    </submittedName>
</protein>
<comment type="caution">
    <text evidence="1">The sequence shown here is derived from an EMBL/GenBank/DDBJ whole genome shotgun (WGS) entry which is preliminary data.</text>
</comment>
<proteinExistence type="predicted"/>
<organism evidence="1">
    <name type="scientific">bioreactor metagenome</name>
    <dbReference type="NCBI Taxonomy" id="1076179"/>
    <lineage>
        <taxon>unclassified sequences</taxon>
        <taxon>metagenomes</taxon>
        <taxon>ecological metagenomes</taxon>
    </lineage>
</organism>
<reference evidence="1" key="1">
    <citation type="submission" date="2019-08" db="EMBL/GenBank/DDBJ databases">
        <authorList>
            <person name="Kucharzyk K."/>
            <person name="Murdoch R.W."/>
            <person name="Higgins S."/>
            <person name="Loffler F."/>
        </authorList>
    </citation>
    <scope>NUCLEOTIDE SEQUENCE</scope>
</reference>
<gene>
    <name evidence="1" type="ORF">SDC9_103751</name>
</gene>